<evidence type="ECO:0000313" key="5">
    <source>
        <dbReference type="Proteomes" id="UP001165065"/>
    </source>
</evidence>
<keyword evidence="1" id="KW-0694">RNA-binding</keyword>
<organism evidence="4 5">
    <name type="scientific">Triparma columacea</name>
    <dbReference type="NCBI Taxonomy" id="722753"/>
    <lineage>
        <taxon>Eukaryota</taxon>
        <taxon>Sar</taxon>
        <taxon>Stramenopiles</taxon>
        <taxon>Ochrophyta</taxon>
        <taxon>Bolidophyceae</taxon>
        <taxon>Parmales</taxon>
        <taxon>Triparmaceae</taxon>
        <taxon>Triparma</taxon>
    </lineage>
</organism>
<comment type="caution">
    <text evidence="4">The sequence shown here is derived from an EMBL/GenBank/DDBJ whole genome shotgun (WGS) entry which is preliminary data.</text>
</comment>
<evidence type="ECO:0000256" key="2">
    <source>
        <dbReference type="SAM" id="MobiDB-lite"/>
    </source>
</evidence>
<evidence type="ECO:0000259" key="3">
    <source>
        <dbReference type="PROSITE" id="PS50102"/>
    </source>
</evidence>
<gene>
    <name evidence="4" type="ORF">TrCOL_g357</name>
</gene>
<evidence type="ECO:0000313" key="4">
    <source>
        <dbReference type="EMBL" id="GMI44636.1"/>
    </source>
</evidence>
<feature type="compositionally biased region" description="Basic residues" evidence="2">
    <location>
        <begin position="213"/>
        <end position="225"/>
    </location>
</feature>
<dbReference type="InterPro" id="IPR035979">
    <property type="entry name" value="RBD_domain_sf"/>
</dbReference>
<dbReference type="SUPFAM" id="SSF54928">
    <property type="entry name" value="RNA-binding domain, RBD"/>
    <property type="match status" value="1"/>
</dbReference>
<reference evidence="5" key="1">
    <citation type="journal article" date="2023" name="Commun. Biol.">
        <title>Genome analysis of Parmales, the sister group of diatoms, reveals the evolutionary specialization of diatoms from phago-mixotrophs to photoautotrophs.</title>
        <authorList>
            <person name="Ban H."/>
            <person name="Sato S."/>
            <person name="Yoshikawa S."/>
            <person name="Yamada K."/>
            <person name="Nakamura Y."/>
            <person name="Ichinomiya M."/>
            <person name="Sato N."/>
            <person name="Blanc-Mathieu R."/>
            <person name="Endo H."/>
            <person name="Kuwata A."/>
            <person name="Ogata H."/>
        </authorList>
    </citation>
    <scope>NUCLEOTIDE SEQUENCE [LARGE SCALE GENOMIC DNA]</scope>
</reference>
<accession>A0A9W7LCH0</accession>
<keyword evidence="5" id="KW-1185">Reference proteome</keyword>
<name>A0A9W7LCH0_9STRA</name>
<dbReference type="CDD" id="cd00590">
    <property type="entry name" value="RRM_SF"/>
    <property type="match status" value="1"/>
</dbReference>
<evidence type="ECO:0000256" key="1">
    <source>
        <dbReference type="PROSITE-ProRule" id="PRU00176"/>
    </source>
</evidence>
<feature type="region of interest" description="Disordered" evidence="2">
    <location>
        <begin position="201"/>
        <end position="225"/>
    </location>
</feature>
<dbReference type="OrthoDB" id="10494741at2759"/>
<sequence length="225" mass="24643">MMNVLIATTNLATKLPINLPAKLCTAISPIISTPIISTIISPISSPKITHQLLCKRHISKCIIIKNLPSELPSTFHSQLQDLGQVTSFSRIQQGKSSIGIVHFHSCDQAISAFEELDGFYIEKNRLFVEYAGEAPGQEVYNKAKDAKKKGGERDRQGWLQAGGVRKSNLGEGMWGDYKGKSVRNDVGAHFKYVEGMMEEGAPRATTWQGAGGKKWKKGKTRAGEG</sequence>
<dbReference type="Proteomes" id="UP001165065">
    <property type="component" value="Unassembled WGS sequence"/>
</dbReference>
<dbReference type="InterPro" id="IPR012677">
    <property type="entry name" value="Nucleotide-bd_a/b_plait_sf"/>
</dbReference>
<dbReference type="Gene3D" id="3.30.70.330">
    <property type="match status" value="1"/>
</dbReference>
<feature type="domain" description="RRM" evidence="3">
    <location>
        <begin position="60"/>
        <end position="133"/>
    </location>
</feature>
<proteinExistence type="predicted"/>
<dbReference type="GO" id="GO:0003723">
    <property type="term" value="F:RNA binding"/>
    <property type="evidence" value="ECO:0007669"/>
    <property type="project" value="UniProtKB-UniRule"/>
</dbReference>
<protein>
    <recommendedName>
        <fullName evidence="3">RRM domain-containing protein</fullName>
    </recommendedName>
</protein>
<dbReference type="InterPro" id="IPR000504">
    <property type="entry name" value="RRM_dom"/>
</dbReference>
<dbReference type="AlphaFoldDB" id="A0A9W7LCH0"/>
<dbReference type="EMBL" id="BRYA01000221">
    <property type="protein sequence ID" value="GMI44636.1"/>
    <property type="molecule type" value="Genomic_DNA"/>
</dbReference>
<dbReference type="PROSITE" id="PS50102">
    <property type="entry name" value="RRM"/>
    <property type="match status" value="1"/>
</dbReference>